<evidence type="ECO:0000313" key="2">
    <source>
        <dbReference type="Proteomes" id="UP000265882"/>
    </source>
</evidence>
<organism evidence="1 2">
    <name type="scientific">Abyssobacteria bacterium (strain SURF_5)</name>
    <dbReference type="NCBI Taxonomy" id="2093360"/>
    <lineage>
        <taxon>Bacteria</taxon>
        <taxon>Pseudomonadati</taxon>
        <taxon>Candidatus Hydrogenedentota</taxon>
        <taxon>Candidatus Abyssobacteria</taxon>
    </lineage>
</organism>
<dbReference type="AlphaFoldDB" id="A0A3A4NK30"/>
<dbReference type="EMBL" id="QZKU01000114">
    <property type="protein sequence ID" value="RJP17530.1"/>
    <property type="molecule type" value="Genomic_DNA"/>
</dbReference>
<gene>
    <name evidence="1" type="ORF">C4520_16330</name>
</gene>
<name>A0A3A4NK30_ABYX5</name>
<sequence length="175" mass="20168">MLLVDEIQIDLHEILDLIGGNLGCIHLFDGWHGAGRGYLLGRLWFLSHAFPPPTATLHHLDINIHIDHPINVSKNIFRKLAGKALNGIDNMLPLLCVRAFSHYLLVKLKDVPCDVHVVLAALVTFEQQHYIELLDQESVNRFTRRTLHVYERQHSLNDPLFVKMINFLYILTHQE</sequence>
<accession>A0A3A4NK30</accession>
<evidence type="ECO:0000313" key="1">
    <source>
        <dbReference type="EMBL" id="RJP17530.1"/>
    </source>
</evidence>
<protein>
    <submittedName>
        <fullName evidence="1">Uncharacterized protein</fullName>
    </submittedName>
</protein>
<proteinExistence type="predicted"/>
<dbReference type="Proteomes" id="UP000265882">
    <property type="component" value="Unassembled WGS sequence"/>
</dbReference>
<comment type="caution">
    <text evidence="1">The sequence shown here is derived from an EMBL/GenBank/DDBJ whole genome shotgun (WGS) entry which is preliminary data.</text>
</comment>
<reference evidence="1 2" key="1">
    <citation type="journal article" date="2017" name="ISME J.">
        <title>Energy and carbon metabolisms in a deep terrestrial subsurface fluid microbial community.</title>
        <authorList>
            <person name="Momper L."/>
            <person name="Jungbluth S.P."/>
            <person name="Lee M.D."/>
            <person name="Amend J.P."/>
        </authorList>
    </citation>
    <scope>NUCLEOTIDE SEQUENCE [LARGE SCALE GENOMIC DNA]</scope>
    <source>
        <strain evidence="1">SURF_5</strain>
    </source>
</reference>